<evidence type="ECO:0000313" key="7">
    <source>
        <dbReference type="EMBL" id="EFE28454.1"/>
    </source>
</evidence>
<evidence type="ECO:0000259" key="6">
    <source>
        <dbReference type="Pfam" id="PF10150"/>
    </source>
</evidence>
<dbReference type="OrthoDB" id="9804278at2"/>
<accession>D6GS13</accession>
<evidence type="ECO:0000256" key="3">
    <source>
        <dbReference type="ARBA" id="ARBA00022801"/>
    </source>
</evidence>
<reference evidence="8" key="1">
    <citation type="submission" date="2010-12" db="EMBL/GenBank/DDBJ databases">
        <title>The genome sequence of Filifactor alocis strain ATCC 35896.</title>
        <authorList>
            <consortium name="The Broad Institute Genome Sequencing Platform"/>
            <person name="Ward D."/>
            <person name="Earl A."/>
            <person name="Feldgarden M."/>
            <person name="Young S.K."/>
            <person name="Gargeya S."/>
            <person name="Zeng Q."/>
            <person name="Alvarado L."/>
            <person name="Berlin A."/>
            <person name="Bochicchio J."/>
            <person name="Chapman S.B."/>
            <person name="Chen Z."/>
            <person name="Freedman E."/>
            <person name="Gellesch M."/>
            <person name="Goldberg J."/>
            <person name="Griggs A."/>
            <person name="Gujja S."/>
            <person name="Heilman E."/>
            <person name="Heiman D."/>
            <person name="Howarth C."/>
            <person name="Mehta T."/>
            <person name="Neiman D."/>
            <person name="Pearson M."/>
            <person name="Roberts A."/>
            <person name="Saif S."/>
            <person name="Shea T."/>
            <person name="Shenoy N."/>
            <person name="Sisk P."/>
            <person name="Stolte C."/>
            <person name="Sykes S."/>
            <person name="White J."/>
            <person name="Yandava C."/>
            <person name="Izard J."/>
            <person name="Blanton J.M."/>
            <person name="Baranova O.V."/>
            <person name="Tanner A.C."/>
            <person name="Dewhirst F.E."/>
            <person name="Haas B."/>
            <person name="Nusbaum C."/>
            <person name="Birren B."/>
        </authorList>
    </citation>
    <scope>NUCLEOTIDE SEQUENCE [LARGE SCALE GENOMIC DNA]</scope>
    <source>
        <strain evidence="8">ATCC 35896 / D40 B5</strain>
    </source>
</reference>
<keyword evidence="5" id="KW-0694">RNA-binding</keyword>
<dbReference type="EC" id="3.1.4.-" evidence="7"/>
<dbReference type="GO" id="GO:0016787">
    <property type="term" value="F:hydrolase activity"/>
    <property type="evidence" value="ECO:0007669"/>
    <property type="project" value="UniProtKB-KW"/>
</dbReference>
<dbReference type="GO" id="GO:0006364">
    <property type="term" value="P:rRNA processing"/>
    <property type="evidence" value="ECO:0007669"/>
    <property type="project" value="TreeGrafter"/>
</dbReference>
<feature type="domain" description="RNA-binding protein AU-1/Ribonuclease E/G" evidence="6">
    <location>
        <begin position="102"/>
        <end position="359"/>
    </location>
</feature>
<dbReference type="eggNOG" id="COG1530">
    <property type="taxonomic scope" value="Bacteria"/>
</dbReference>
<dbReference type="PANTHER" id="PTHR30001">
    <property type="entry name" value="RIBONUCLEASE"/>
    <property type="match status" value="1"/>
</dbReference>
<dbReference type="GO" id="GO:0003723">
    <property type="term" value="F:RNA binding"/>
    <property type="evidence" value="ECO:0007669"/>
    <property type="project" value="UniProtKB-KW"/>
</dbReference>
<comment type="cofactor">
    <cofactor evidence="1">
        <name>Mg(2+)</name>
        <dbReference type="ChEBI" id="CHEBI:18420"/>
    </cofactor>
</comment>
<dbReference type="PANTHER" id="PTHR30001:SF0">
    <property type="entry name" value="RIBONUCLEASE G"/>
    <property type="match status" value="1"/>
</dbReference>
<gene>
    <name evidence="7" type="ordered locus">HMPREF0389_00369</name>
</gene>
<evidence type="ECO:0000256" key="1">
    <source>
        <dbReference type="ARBA" id="ARBA00001946"/>
    </source>
</evidence>
<keyword evidence="3 7" id="KW-0378">Hydrolase</keyword>
<evidence type="ECO:0000256" key="2">
    <source>
        <dbReference type="ARBA" id="ARBA00022723"/>
    </source>
</evidence>
<dbReference type="EMBL" id="CP002390">
    <property type="protein sequence ID" value="EFE28454.1"/>
    <property type="molecule type" value="Genomic_DNA"/>
</dbReference>
<dbReference type="Pfam" id="PF10150">
    <property type="entry name" value="RNase_E_G"/>
    <property type="match status" value="1"/>
</dbReference>
<evidence type="ECO:0000256" key="4">
    <source>
        <dbReference type="ARBA" id="ARBA00022842"/>
    </source>
</evidence>
<sequence length="450" mass="52269">MKKKLIIEDSSFLTKVAYLNQGTVERIEIIKKDYHIKKNQIYQCRVKKNIVSSSGKLVDLGNQELGFLQVNKDLKNGDVVIAQIKKEPISSKLAKLTDDINLSGEYVIYLPYGKEIFLSNKIKNDTRSDKLVKKLSTDFLNIGLIVRTEAIEVDYEQVRDEVERLVDLFNEIMKKKKEGVIGLLYEQDSLSDFFHHFRFDTIDEIISNSQEIISKVKDWARSKKMRPEYIFQEIDLFGSCGISLTKLFSKKYEFGNISIIIEPTEAFTAVDVNSGYQERHCYMDDMALEVNLKSCKYVVDLIIKKNISGIILIDFIDMKKHGYQEKLLRRLREEFRRDIKKVSVLNITSLGIVQVIRQREKENIMDMISFSCPLCSGSGYLKSPLILLDELEVELRKYLYHRELKKGNILVLAPGYMKSYFDKNQSFLESKYGVSMNIKYEDYMNGVKLL</sequence>
<dbReference type="InterPro" id="IPR004659">
    <property type="entry name" value="RNase_E/G"/>
</dbReference>
<dbReference type="GO" id="GO:0046872">
    <property type="term" value="F:metal ion binding"/>
    <property type="evidence" value="ECO:0007669"/>
    <property type="project" value="UniProtKB-KW"/>
</dbReference>
<keyword evidence="4" id="KW-0460">Magnesium</keyword>
<dbReference type="KEGG" id="faa:HMPREF0389_00369"/>
<protein>
    <submittedName>
        <fullName evidence="7">Ribonuclease, Rne/Rng family</fullName>
        <ecNumber evidence="7">3.1.4.-</ecNumber>
    </submittedName>
</protein>
<evidence type="ECO:0000313" key="8">
    <source>
        <dbReference type="Proteomes" id="UP000007468"/>
    </source>
</evidence>
<dbReference type="RefSeq" id="WP_014261938.1">
    <property type="nucleotide sequence ID" value="NC_016630.1"/>
</dbReference>
<proteinExistence type="predicted"/>
<dbReference type="Proteomes" id="UP000007468">
    <property type="component" value="Chromosome"/>
</dbReference>
<dbReference type="InterPro" id="IPR019307">
    <property type="entry name" value="RNA-bd_AU-1/RNase_E/G"/>
</dbReference>
<dbReference type="PATRIC" id="fig|546269.5.peg.285"/>
<evidence type="ECO:0000256" key="5">
    <source>
        <dbReference type="ARBA" id="ARBA00022884"/>
    </source>
</evidence>
<keyword evidence="8" id="KW-1185">Reference proteome</keyword>
<dbReference type="GO" id="GO:0005737">
    <property type="term" value="C:cytoplasm"/>
    <property type="evidence" value="ECO:0007669"/>
    <property type="project" value="TreeGrafter"/>
</dbReference>
<dbReference type="InterPro" id="IPR012340">
    <property type="entry name" value="NA-bd_OB-fold"/>
</dbReference>
<dbReference type="AlphaFoldDB" id="D6GS13"/>
<name>D6GS13_FILAD</name>
<organism evidence="7 8">
    <name type="scientific">Filifactor alocis (strain ATCC 35896 / CCUG 47790 / D40 B5)</name>
    <name type="common">Fusobacterium alocis</name>
    <dbReference type="NCBI Taxonomy" id="546269"/>
    <lineage>
        <taxon>Bacteria</taxon>
        <taxon>Bacillati</taxon>
        <taxon>Bacillota</taxon>
        <taxon>Clostridia</taxon>
        <taxon>Peptostreptococcales</taxon>
        <taxon>Filifactoraceae</taxon>
        <taxon>Filifactor</taxon>
    </lineage>
</organism>
<dbReference type="Gene3D" id="2.40.50.140">
    <property type="entry name" value="Nucleic acid-binding proteins"/>
    <property type="match status" value="1"/>
</dbReference>
<dbReference type="STRING" id="546269.HMPREF0389_00369"/>
<dbReference type="GO" id="GO:0004540">
    <property type="term" value="F:RNA nuclease activity"/>
    <property type="evidence" value="ECO:0007669"/>
    <property type="project" value="InterPro"/>
</dbReference>
<keyword evidence="2" id="KW-0479">Metal-binding</keyword>